<feature type="transmembrane region" description="Helical" evidence="7">
    <location>
        <begin position="228"/>
        <end position="250"/>
    </location>
</feature>
<feature type="domain" description="Rhodopsin" evidence="8">
    <location>
        <begin position="27"/>
        <end position="254"/>
    </location>
</feature>
<evidence type="ECO:0000256" key="6">
    <source>
        <dbReference type="SAM" id="MobiDB-lite"/>
    </source>
</evidence>
<dbReference type="OrthoDB" id="5401779at2759"/>
<evidence type="ECO:0000313" key="10">
    <source>
        <dbReference type="Proteomes" id="UP000016923"/>
    </source>
</evidence>
<dbReference type="AlphaFoldDB" id="S3CIT2"/>
<organism evidence="9 10">
    <name type="scientific">Ophiostoma piceae (strain UAMH 11346)</name>
    <name type="common">Sap stain fungus</name>
    <dbReference type="NCBI Taxonomy" id="1262450"/>
    <lineage>
        <taxon>Eukaryota</taxon>
        <taxon>Fungi</taxon>
        <taxon>Dikarya</taxon>
        <taxon>Ascomycota</taxon>
        <taxon>Pezizomycotina</taxon>
        <taxon>Sordariomycetes</taxon>
        <taxon>Sordariomycetidae</taxon>
        <taxon>Ophiostomatales</taxon>
        <taxon>Ophiostomataceae</taxon>
        <taxon>Ophiostoma</taxon>
    </lineage>
</organism>
<keyword evidence="3 7" id="KW-1133">Transmembrane helix</keyword>
<protein>
    <recommendedName>
        <fullName evidence="8">Rhodopsin domain-containing protein</fullName>
    </recommendedName>
</protein>
<dbReference type="PANTHER" id="PTHR33048">
    <property type="entry name" value="PTH11-LIKE INTEGRAL MEMBRANE PROTEIN (AFU_ORTHOLOGUE AFUA_5G11245)"/>
    <property type="match status" value="1"/>
</dbReference>
<feature type="compositionally biased region" description="Polar residues" evidence="6">
    <location>
        <begin position="291"/>
        <end position="309"/>
    </location>
</feature>
<feature type="transmembrane region" description="Helical" evidence="7">
    <location>
        <begin position="40"/>
        <end position="57"/>
    </location>
</feature>
<feature type="region of interest" description="Disordered" evidence="6">
    <location>
        <begin position="291"/>
        <end position="363"/>
    </location>
</feature>
<reference evidence="9 10" key="1">
    <citation type="journal article" date="2013" name="BMC Genomics">
        <title>The genome and transcriptome of the pine saprophyte Ophiostoma piceae, and a comparison with the bark beetle-associated pine pathogen Grosmannia clavigera.</title>
        <authorList>
            <person name="Haridas S."/>
            <person name="Wang Y."/>
            <person name="Lim L."/>
            <person name="Massoumi Alamouti S."/>
            <person name="Jackman S."/>
            <person name="Docking R."/>
            <person name="Robertson G."/>
            <person name="Birol I."/>
            <person name="Bohlmann J."/>
            <person name="Breuil C."/>
        </authorList>
    </citation>
    <scope>NUCLEOTIDE SEQUENCE [LARGE SCALE GENOMIC DNA]</scope>
    <source>
        <strain evidence="9 10">UAMH 11346</strain>
    </source>
</reference>
<evidence type="ECO:0000256" key="4">
    <source>
        <dbReference type="ARBA" id="ARBA00023136"/>
    </source>
</evidence>
<dbReference type="Proteomes" id="UP000016923">
    <property type="component" value="Unassembled WGS sequence"/>
</dbReference>
<feature type="transmembrane region" description="Helical" evidence="7">
    <location>
        <begin position="116"/>
        <end position="138"/>
    </location>
</feature>
<dbReference type="EMBL" id="KE148153">
    <property type="protein sequence ID" value="EPE06298.1"/>
    <property type="molecule type" value="Genomic_DNA"/>
</dbReference>
<feature type="compositionally biased region" description="Basic and acidic residues" evidence="6">
    <location>
        <begin position="316"/>
        <end position="354"/>
    </location>
</feature>
<feature type="transmembrane region" description="Helical" evidence="7">
    <location>
        <begin position="6"/>
        <end position="28"/>
    </location>
</feature>
<dbReference type="OMA" id="IVCNNLM"/>
<dbReference type="STRING" id="1262450.S3CIT2"/>
<evidence type="ECO:0000256" key="3">
    <source>
        <dbReference type="ARBA" id="ARBA00022989"/>
    </source>
</evidence>
<evidence type="ECO:0000313" key="9">
    <source>
        <dbReference type="EMBL" id="EPE06298.1"/>
    </source>
</evidence>
<dbReference type="InterPro" id="IPR052337">
    <property type="entry name" value="SAT4-like"/>
</dbReference>
<evidence type="ECO:0000259" key="8">
    <source>
        <dbReference type="Pfam" id="PF20684"/>
    </source>
</evidence>
<feature type="transmembrane region" description="Helical" evidence="7">
    <location>
        <begin position="91"/>
        <end position="109"/>
    </location>
</feature>
<dbReference type="GO" id="GO:0016020">
    <property type="term" value="C:membrane"/>
    <property type="evidence" value="ECO:0007669"/>
    <property type="project" value="UniProtKB-SubCell"/>
</dbReference>
<name>S3CIT2_OPHP1</name>
<comment type="similarity">
    <text evidence="5">Belongs to the SAT4 family.</text>
</comment>
<accession>S3CIT2</accession>
<gene>
    <name evidence="9" type="ORF">F503_02426</name>
</gene>
<evidence type="ECO:0000256" key="1">
    <source>
        <dbReference type="ARBA" id="ARBA00004141"/>
    </source>
</evidence>
<dbReference type="HOGENOM" id="CLU_028200_12_1_1"/>
<keyword evidence="4 7" id="KW-0472">Membrane</keyword>
<dbReference type="PANTHER" id="PTHR33048:SF129">
    <property type="entry name" value="INTEGRAL MEMBRANE PROTEIN-RELATED"/>
    <property type="match status" value="1"/>
</dbReference>
<dbReference type="InterPro" id="IPR049326">
    <property type="entry name" value="Rhodopsin_dom_fungi"/>
</dbReference>
<evidence type="ECO:0000256" key="2">
    <source>
        <dbReference type="ARBA" id="ARBA00022692"/>
    </source>
</evidence>
<feature type="transmembrane region" description="Helical" evidence="7">
    <location>
        <begin position="158"/>
        <end position="179"/>
    </location>
</feature>
<dbReference type="VEuPathDB" id="FungiDB:F503_02426"/>
<evidence type="ECO:0000256" key="5">
    <source>
        <dbReference type="ARBA" id="ARBA00038359"/>
    </source>
</evidence>
<keyword evidence="10" id="KW-1185">Reference proteome</keyword>
<comment type="subcellular location">
    <subcellularLocation>
        <location evidence="1">Membrane</location>
        <topology evidence="1">Multi-pass membrane protein</topology>
    </subcellularLocation>
</comment>
<dbReference type="Pfam" id="PF20684">
    <property type="entry name" value="Fung_rhodopsin"/>
    <property type="match status" value="1"/>
</dbReference>
<dbReference type="eggNOG" id="ENOG502T2XE">
    <property type="taxonomic scope" value="Eukaryota"/>
</dbReference>
<feature type="transmembrane region" description="Helical" evidence="7">
    <location>
        <begin position="191"/>
        <end position="216"/>
    </location>
</feature>
<evidence type="ECO:0000256" key="7">
    <source>
        <dbReference type="SAM" id="Phobius"/>
    </source>
</evidence>
<proteinExistence type="inferred from homology"/>
<sequence>MYNSIQSGTVVAFGVTYFFAVFVLGLRYIQAFRIVHKMELDLAILTISCGTSLYYFVTLTNLMSHGWGRHFDTLTTADLILFNKDLLPNTVTYLITPSITKMAMLSVLFRINPSWIYRAGVIAIATAIFAYTLALTVITGAPCNPLKAGTTTCLTNVALAQAVLNIVSDFAVLIIPLPTIHSLNMGLKQKFTIGSIMAVGSGVVICSIVRLPYVLVLSKSSDVTYTEAILGIWSIIEINLGIICGTSMRLKPFIVTYFPKLDIFSSQRSAKRSYTPWKDVLSKSDKGQHSYQLHSIQQSSREPASSLASKSHHIHVRDEVKVHVESSRDYARSSDHRGNGRSGDDRSGDGRSGDDSSVELVQS</sequence>
<keyword evidence="2 7" id="KW-0812">Transmembrane</keyword>